<feature type="domain" description="Pyridoxamine 5'-phosphate oxidase N-terminal" evidence="1">
    <location>
        <begin position="4"/>
        <end position="121"/>
    </location>
</feature>
<dbReference type="KEGG" id="ssm:Spirs_3503"/>
<dbReference type="SUPFAM" id="SSF50475">
    <property type="entry name" value="FMN-binding split barrel"/>
    <property type="match status" value="1"/>
</dbReference>
<proteinExistence type="predicted"/>
<dbReference type="PANTHER" id="PTHR40660">
    <property type="entry name" value="5'-PHOSPHATE OXIDASE PUTATIVE DOMAIN-CONTAINING PROTEIN-RELATED"/>
    <property type="match status" value="1"/>
</dbReference>
<dbReference type="eggNOG" id="COG3576">
    <property type="taxonomic scope" value="Bacteria"/>
</dbReference>
<keyword evidence="3" id="KW-1185">Reference proteome</keyword>
<reference evidence="2 3" key="1">
    <citation type="journal article" date="2010" name="Stand. Genomic Sci.">
        <title>Complete genome sequence of Spirochaeta smaragdinae type strain (SEBR 4228).</title>
        <authorList>
            <person name="Mavromatis K."/>
            <person name="Yasawong M."/>
            <person name="Chertkov O."/>
            <person name="Lapidus A."/>
            <person name="Lucas S."/>
            <person name="Nolan M."/>
            <person name="Del Rio T.G."/>
            <person name="Tice H."/>
            <person name="Cheng J.F."/>
            <person name="Pitluck S."/>
            <person name="Liolios K."/>
            <person name="Ivanova N."/>
            <person name="Tapia R."/>
            <person name="Han C."/>
            <person name="Bruce D."/>
            <person name="Goodwin L."/>
            <person name="Pati A."/>
            <person name="Chen A."/>
            <person name="Palaniappan K."/>
            <person name="Land M."/>
            <person name="Hauser L."/>
            <person name="Chang Y.J."/>
            <person name="Jeffries C.D."/>
            <person name="Detter J.C."/>
            <person name="Rohde M."/>
            <person name="Brambilla E."/>
            <person name="Spring S."/>
            <person name="Goker M."/>
            <person name="Sikorski J."/>
            <person name="Woyke T."/>
            <person name="Bristow J."/>
            <person name="Eisen J.A."/>
            <person name="Markowitz V."/>
            <person name="Hugenholtz P."/>
            <person name="Klenk H.P."/>
            <person name="Kyrpides N.C."/>
        </authorList>
    </citation>
    <scope>NUCLEOTIDE SEQUENCE [LARGE SCALE GENOMIC DNA]</scope>
    <source>
        <strain evidence="3">DSM 11293 / JCM 15392 / SEBR 4228</strain>
    </source>
</reference>
<gene>
    <name evidence="2" type="ordered locus">Spirs_3503</name>
</gene>
<name>E1R786_SEDSS</name>
<protein>
    <submittedName>
        <fullName evidence="2">Pyridoxamine 5'-phosphate oxidase-related FMN-binding protein</fullName>
    </submittedName>
</protein>
<evidence type="ECO:0000313" key="3">
    <source>
        <dbReference type="Proteomes" id="UP000002318"/>
    </source>
</evidence>
<dbReference type="InterPro" id="IPR011576">
    <property type="entry name" value="Pyridox_Oxase_N"/>
</dbReference>
<dbReference type="OrthoDB" id="1494384at2"/>
<evidence type="ECO:0000313" key="2">
    <source>
        <dbReference type="EMBL" id="ADK82591.1"/>
    </source>
</evidence>
<dbReference type="RefSeq" id="WP_013256050.1">
    <property type="nucleotide sequence ID" value="NC_014364.1"/>
</dbReference>
<dbReference type="AlphaFoldDB" id="E1R786"/>
<dbReference type="Pfam" id="PF01243">
    <property type="entry name" value="PNPOx_N"/>
    <property type="match status" value="1"/>
</dbReference>
<dbReference type="HOGENOM" id="CLU_118461_1_0_12"/>
<accession>E1R786</accession>
<sequence length="128" mass="14203">MAKLTQEVLTAIEKTKPTCIATASSDGIPNLIYVTYVKAAGDDMLVVADNKFNKTRQNLDTNPRMSVTVLDPDTMKSYQIKCTAECVTEGERYDSVVKWVHVKHPQLTPKAAFYLTVDEVYSGADRIA</sequence>
<organism evidence="2 3">
    <name type="scientific">Sediminispirochaeta smaragdinae (strain DSM 11293 / JCM 15392 / SEBR 4228)</name>
    <name type="common">Spirochaeta smaragdinae</name>
    <dbReference type="NCBI Taxonomy" id="573413"/>
    <lineage>
        <taxon>Bacteria</taxon>
        <taxon>Pseudomonadati</taxon>
        <taxon>Spirochaetota</taxon>
        <taxon>Spirochaetia</taxon>
        <taxon>Spirochaetales</taxon>
        <taxon>Spirochaetaceae</taxon>
        <taxon>Sediminispirochaeta</taxon>
    </lineage>
</organism>
<evidence type="ECO:0000259" key="1">
    <source>
        <dbReference type="Pfam" id="PF01243"/>
    </source>
</evidence>
<dbReference type="PANTHER" id="PTHR40660:SF1">
    <property type="entry name" value="5'-PHOSPHATE OXIDASE PUTATIVE DOMAIN-CONTAINING PROTEIN-RELATED"/>
    <property type="match status" value="1"/>
</dbReference>
<dbReference type="InterPro" id="IPR012349">
    <property type="entry name" value="Split_barrel_FMN-bd"/>
</dbReference>
<dbReference type="Proteomes" id="UP000002318">
    <property type="component" value="Chromosome"/>
</dbReference>
<dbReference type="Gene3D" id="2.30.110.10">
    <property type="entry name" value="Electron Transport, Fmn-binding Protein, Chain A"/>
    <property type="match status" value="1"/>
</dbReference>
<dbReference type="STRING" id="573413.Spirs_3503"/>
<dbReference type="EMBL" id="CP002116">
    <property type="protein sequence ID" value="ADK82591.1"/>
    <property type="molecule type" value="Genomic_DNA"/>
</dbReference>